<dbReference type="RefSeq" id="WP_066134835.1">
    <property type="nucleotide sequence ID" value="NZ_CP014525.1"/>
</dbReference>
<comment type="similarity">
    <text evidence="1">Belongs to the RNase E/G family. RNase G subfamily.</text>
</comment>
<dbReference type="InterPro" id="IPR048583">
    <property type="entry name" value="RNase_E_G_thioredoxin-like"/>
</dbReference>
<proteinExistence type="inferred from homology"/>
<evidence type="ECO:0000256" key="11">
    <source>
        <dbReference type="ARBA" id="ARBA00022801"/>
    </source>
</evidence>
<feature type="coiled-coil region" evidence="16">
    <location>
        <begin position="84"/>
        <end position="111"/>
    </location>
</feature>
<evidence type="ECO:0000256" key="10">
    <source>
        <dbReference type="ARBA" id="ARBA00022759"/>
    </source>
</evidence>
<reference evidence="18 19" key="1">
    <citation type="submission" date="2016-02" db="EMBL/GenBank/DDBJ databases">
        <title>Complete Genome of H5569, the type strain of the newly described species Haematospirillium jordaniae.</title>
        <authorList>
            <person name="Nicholson A.C."/>
            <person name="Humrighouse B.W."/>
            <person name="Loparov V."/>
            <person name="McQuiston J.R."/>
        </authorList>
    </citation>
    <scope>NUCLEOTIDE SEQUENCE [LARGE SCALE GENOMIC DNA]</scope>
    <source>
        <strain evidence="18 19">H5569</strain>
    </source>
</reference>
<dbReference type="NCBIfam" id="TIGR00757">
    <property type="entry name" value="RNaseEG"/>
    <property type="match status" value="1"/>
</dbReference>
<dbReference type="GO" id="GO:0008033">
    <property type="term" value="P:tRNA processing"/>
    <property type="evidence" value="ECO:0007669"/>
    <property type="project" value="UniProtKB-UniRule"/>
</dbReference>
<evidence type="ECO:0000256" key="12">
    <source>
        <dbReference type="ARBA" id="ARBA00022842"/>
    </source>
</evidence>
<evidence type="ECO:0000256" key="8">
    <source>
        <dbReference type="ARBA" id="ARBA00022723"/>
    </source>
</evidence>
<evidence type="ECO:0000256" key="7">
    <source>
        <dbReference type="ARBA" id="ARBA00022722"/>
    </source>
</evidence>
<dbReference type="KEGG" id="hjo:AY555_06230"/>
<dbReference type="GO" id="GO:0009898">
    <property type="term" value="C:cytoplasmic side of plasma membrane"/>
    <property type="evidence" value="ECO:0007669"/>
    <property type="project" value="UniProtKB-UniRule"/>
</dbReference>
<comment type="similarity">
    <text evidence="15">Belongs to the RNase E/G family. RNase E subfamily.</text>
</comment>
<evidence type="ECO:0000256" key="2">
    <source>
        <dbReference type="ARBA" id="ARBA00022475"/>
    </source>
</evidence>
<accession>A0A143DF03</accession>
<dbReference type="GO" id="GO:0006364">
    <property type="term" value="P:rRNA processing"/>
    <property type="evidence" value="ECO:0007669"/>
    <property type="project" value="UniProtKB-UniRule"/>
</dbReference>
<keyword evidence="12 15" id="KW-0460">Magnesium</keyword>
<evidence type="ECO:0000256" key="1">
    <source>
        <dbReference type="ARBA" id="ARBA00005663"/>
    </source>
</evidence>
<dbReference type="InterPro" id="IPR012340">
    <property type="entry name" value="NA-bd_OB-fold"/>
</dbReference>
<feature type="compositionally biased region" description="Basic residues" evidence="17">
    <location>
        <begin position="610"/>
        <end position="621"/>
    </location>
</feature>
<keyword evidence="5 15" id="KW-0698">rRNA processing</keyword>
<dbReference type="STRING" id="1549855.AY555_06230"/>
<feature type="compositionally biased region" description="Low complexity" evidence="17">
    <location>
        <begin position="884"/>
        <end position="896"/>
    </location>
</feature>
<dbReference type="GeneID" id="53316752"/>
<keyword evidence="2 15" id="KW-1003">Cell membrane</keyword>
<feature type="compositionally biased region" description="Basic residues" evidence="17">
    <location>
        <begin position="677"/>
        <end position="691"/>
    </location>
</feature>
<feature type="compositionally biased region" description="Low complexity" evidence="17">
    <location>
        <begin position="821"/>
        <end position="834"/>
    </location>
</feature>
<keyword evidence="7 15" id="KW-0540">Nuclease</keyword>
<keyword evidence="14 15" id="KW-0472">Membrane</keyword>
<comment type="cofactor">
    <cofactor evidence="15">
        <name>Mg(2+)</name>
        <dbReference type="ChEBI" id="CHEBI:18420"/>
    </cofactor>
    <text evidence="15">Binds 1 Mg(2+) ion per subunit.</text>
</comment>
<evidence type="ECO:0000256" key="14">
    <source>
        <dbReference type="ARBA" id="ARBA00023136"/>
    </source>
</evidence>
<feature type="binding site" evidence="15">
    <location>
        <position position="353"/>
    </location>
    <ligand>
        <name>Mg(2+)</name>
        <dbReference type="ChEBI" id="CHEBI:18420"/>
        <note>catalytic</note>
    </ligand>
</feature>
<evidence type="ECO:0000256" key="6">
    <source>
        <dbReference type="ARBA" id="ARBA00022694"/>
    </source>
</evidence>
<organism evidence="18 19">
    <name type="scientific">Haematospirillum jordaniae</name>
    <dbReference type="NCBI Taxonomy" id="1549855"/>
    <lineage>
        <taxon>Bacteria</taxon>
        <taxon>Pseudomonadati</taxon>
        <taxon>Pseudomonadota</taxon>
        <taxon>Alphaproteobacteria</taxon>
        <taxon>Rhodospirillales</taxon>
        <taxon>Novispirillaceae</taxon>
        <taxon>Haematospirillum</taxon>
    </lineage>
</organism>
<keyword evidence="3 15" id="KW-0963">Cytoplasm</keyword>
<comment type="subunit">
    <text evidence="15">Homotetramer formed by a dimer of dimers.</text>
</comment>
<dbReference type="HAMAP" id="MF_00970">
    <property type="entry name" value="RNase_E"/>
    <property type="match status" value="1"/>
</dbReference>
<dbReference type="GO" id="GO:0019843">
    <property type="term" value="F:rRNA binding"/>
    <property type="evidence" value="ECO:0007669"/>
    <property type="project" value="UniProtKB-KW"/>
</dbReference>
<keyword evidence="9 15" id="KW-0699">rRNA-binding</keyword>
<feature type="binding site" evidence="15">
    <location>
        <position position="396"/>
    </location>
    <ligand>
        <name>Mg(2+)</name>
        <dbReference type="ChEBI" id="CHEBI:18420"/>
        <note>catalytic</note>
    </ligand>
</feature>
<dbReference type="InterPro" id="IPR003029">
    <property type="entry name" value="S1_domain"/>
</dbReference>
<evidence type="ECO:0000256" key="16">
    <source>
        <dbReference type="SAM" id="Coils"/>
    </source>
</evidence>
<keyword evidence="15" id="KW-0820">tRNA-binding</keyword>
<dbReference type="EMBL" id="CP014525">
    <property type="protein sequence ID" value="AMW34843.1"/>
    <property type="molecule type" value="Genomic_DNA"/>
</dbReference>
<keyword evidence="11 15" id="KW-0378">Hydrolase</keyword>
<feature type="region of interest" description="Required for zinc-mediated homotetramerization and catalytic activity" evidence="15">
    <location>
        <begin position="454"/>
        <end position="457"/>
    </location>
</feature>
<dbReference type="GO" id="GO:0005737">
    <property type="term" value="C:cytoplasm"/>
    <property type="evidence" value="ECO:0007669"/>
    <property type="project" value="UniProtKB-SubCell"/>
</dbReference>
<keyword evidence="16" id="KW-0175">Coiled coil</keyword>
<dbReference type="GO" id="GO:0000287">
    <property type="term" value="F:magnesium ion binding"/>
    <property type="evidence" value="ECO:0007669"/>
    <property type="project" value="UniProtKB-UniRule"/>
</dbReference>
<dbReference type="SMART" id="SM00316">
    <property type="entry name" value="S1"/>
    <property type="match status" value="1"/>
</dbReference>
<dbReference type="Proteomes" id="UP000076066">
    <property type="component" value="Chromosome"/>
</dbReference>
<dbReference type="Gene3D" id="3.40.1260.20">
    <property type="entry name" value="Ribonuclease E, catalytic domain"/>
    <property type="match status" value="1"/>
</dbReference>
<protein>
    <recommendedName>
        <fullName evidence="15">Ribonuclease E</fullName>
        <shortName evidence="15">RNase E</shortName>
        <ecNumber evidence="15">3.1.26.12</ecNumber>
    </recommendedName>
</protein>
<dbReference type="InterPro" id="IPR028878">
    <property type="entry name" value="RNase_E"/>
</dbReference>
<keyword evidence="6 15" id="KW-0819">tRNA processing</keyword>
<dbReference type="PANTHER" id="PTHR30001:SF1">
    <property type="entry name" value="RIBONUCLEASE E_G-LIKE PROTEIN, CHLOROPLASTIC"/>
    <property type="match status" value="1"/>
</dbReference>
<dbReference type="SUPFAM" id="SSF50249">
    <property type="entry name" value="Nucleic acid-binding proteins"/>
    <property type="match status" value="1"/>
</dbReference>
<dbReference type="OrthoDB" id="9804278at2"/>
<dbReference type="Gene3D" id="2.40.50.140">
    <property type="entry name" value="Nucleic acid-binding proteins"/>
    <property type="match status" value="1"/>
</dbReference>
<dbReference type="CDD" id="cd04453">
    <property type="entry name" value="S1_RNase_E"/>
    <property type="match status" value="1"/>
</dbReference>
<feature type="compositionally biased region" description="Polar residues" evidence="17">
    <location>
        <begin position="873"/>
        <end position="883"/>
    </location>
</feature>
<evidence type="ECO:0000256" key="3">
    <source>
        <dbReference type="ARBA" id="ARBA00022490"/>
    </source>
</evidence>
<dbReference type="Pfam" id="PF10150">
    <property type="entry name" value="RNase_E_G"/>
    <property type="match status" value="1"/>
</dbReference>
<evidence type="ECO:0000256" key="9">
    <source>
        <dbReference type="ARBA" id="ARBA00022730"/>
    </source>
</evidence>
<evidence type="ECO:0000256" key="17">
    <source>
        <dbReference type="SAM" id="MobiDB-lite"/>
    </source>
</evidence>
<evidence type="ECO:0000256" key="15">
    <source>
        <dbReference type="HAMAP-Rule" id="MF_00970"/>
    </source>
</evidence>
<comment type="function">
    <text evidence="15">Endoribonuclease that plays a central role in RNA processing and decay. Required for the maturation of 5S and 16S rRNAs and the majority of tRNAs. Also involved in the degradation of most mRNAs.</text>
</comment>
<comment type="catalytic activity">
    <reaction evidence="15">
        <text>Endonucleolytic cleavage of single-stranded RNA in A- and U-rich regions.</text>
        <dbReference type="EC" id="3.1.26.12"/>
    </reaction>
</comment>
<evidence type="ECO:0000256" key="5">
    <source>
        <dbReference type="ARBA" id="ARBA00022552"/>
    </source>
</evidence>
<dbReference type="Pfam" id="PF20833">
    <property type="entry name" value="RNase_E_G_Thio"/>
    <property type="match status" value="1"/>
</dbReference>
<feature type="compositionally biased region" description="Low complexity" evidence="17">
    <location>
        <begin position="634"/>
        <end position="653"/>
    </location>
</feature>
<feature type="binding site" evidence="15">
    <location>
        <position position="457"/>
    </location>
    <ligand>
        <name>Zn(2+)</name>
        <dbReference type="ChEBI" id="CHEBI:29105"/>
        <note>ligand shared between dimeric partners</note>
    </ligand>
</feature>
<evidence type="ECO:0000256" key="4">
    <source>
        <dbReference type="ARBA" id="ARBA00022519"/>
    </source>
</evidence>
<dbReference type="GO" id="GO:0006402">
    <property type="term" value="P:mRNA catabolic process"/>
    <property type="evidence" value="ECO:0007669"/>
    <property type="project" value="UniProtKB-UniRule"/>
</dbReference>
<evidence type="ECO:0000313" key="19">
    <source>
        <dbReference type="Proteomes" id="UP000076066"/>
    </source>
</evidence>
<name>A0A143DF03_9PROT</name>
<feature type="region of interest" description="Disordered" evidence="17">
    <location>
        <begin position="598"/>
        <end position="696"/>
    </location>
</feature>
<keyword evidence="8 15" id="KW-0479">Metal-binding</keyword>
<dbReference type="GO" id="GO:0008270">
    <property type="term" value="F:zinc ion binding"/>
    <property type="evidence" value="ECO:0007669"/>
    <property type="project" value="UniProtKB-UniRule"/>
</dbReference>
<keyword evidence="10 15" id="KW-0255">Endonuclease</keyword>
<sequence length="904" mass="99039">MAKRMLIDTTHPEETRVVVLNGTRLEQFDVETSTKKQIKGNIYLAKVIRVEPSLQAAFVEYGGGRHGFLAFSEIHPDYYQIPVADRQALLAEEAARAAEEAERENVAAEQEDLEGVVEEGGDVPAYRSRRPSLLQSYKIQEVIKRRQIMLVQVVKEERGNKGAALTTYLSLAGRYCVLMPNTARGGGVSRKITNAADRKRLKEIMSDLDVPSQMAVILRTAGQERSRAEIKRDYEYLIRTWVQIRDVTMQSCAPALVHEEGNLIKRAIRDIYSTDIDEVMVEGEDGYRVAKDFMKILTPSHARRVQPYRDPSMPLFHRFQVDSQLDAMHNPTVQLKSGGYIVINQTEALVAIDVNSGRATRERHIEETALKTNLEAAEEVARQLRLRDLAGLVVIDFIDMEEPRNNAAVERRLKEALRLDRARIQVGRISMFGLLELSRQRLRPSLMETSFQPCPRCAGTGMVRSVESAAVHILRAIEEEGVRRRASEVVVHVATPVALYVLNNKRAALTEIEQRYALTAFLKGDDSLIPPECRIERLKPAVPLPAAGVRSVPISVQPDLDEDEDEEEGALPVSGDEVLVDVPVAAVGEAVSVVVSQGGELGEGEGGDSRKRRKRRRRRRRDGSVMPVEQAGSDVAVSGDMGADDAVVAVDGDNSSDEAQGIAVTADAPDDEGGDAKRRRRSRRGGRRRRRPTEQDVDVIGSVMAGHGDHLEVVPPVNGSAVQADVPTDGIAGDAVARPPLRRVRRVRRNEDPGQSDPIVDNLSLMAAVNAVAGTGDAVAVLDRVDDVPATVVADVVEHSGAEEAVPAKKPVRKRTSRSRAAAAVEADPVVAEAADPKPKKRRASRKAETSVADANGASVKETSVKTDDRQAPPSTEPAQQQLAMADAVESDAAAAPRRGWWKR</sequence>
<gene>
    <name evidence="15" type="primary">rne</name>
    <name evidence="18" type="ORF">AY555_06230</name>
</gene>
<dbReference type="InterPro" id="IPR019307">
    <property type="entry name" value="RNA-bd_AU-1/RNase_E/G"/>
</dbReference>
<dbReference type="PANTHER" id="PTHR30001">
    <property type="entry name" value="RIBONUCLEASE"/>
    <property type="match status" value="1"/>
</dbReference>
<keyword evidence="13 15" id="KW-0694">RNA-binding</keyword>
<keyword evidence="15" id="KW-0862">Zinc</keyword>
<evidence type="ECO:0000256" key="13">
    <source>
        <dbReference type="ARBA" id="ARBA00022884"/>
    </source>
</evidence>
<dbReference type="AlphaFoldDB" id="A0A143DF03"/>
<feature type="binding site" evidence="15">
    <location>
        <position position="454"/>
    </location>
    <ligand>
        <name>Zn(2+)</name>
        <dbReference type="ChEBI" id="CHEBI:29105"/>
        <note>ligand shared between dimeric partners</note>
    </ligand>
</feature>
<comment type="subcellular location">
    <subcellularLocation>
        <location evidence="15">Cytoplasm</location>
    </subcellularLocation>
    <subcellularLocation>
        <location evidence="15">Cell inner membrane</location>
        <topology evidence="15">Peripheral membrane protein</topology>
        <orientation evidence="15">Cytoplasmic side</orientation>
    </subcellularLocation>
</comment>
<dbReference type="GO" id="GO:0000049">
    <property type="term" value="F:tRNA binding"/>
    <property type="evidence" value="ECO:0007669"/>
    <property type="project" value="UniProtKB-KW"/>
</dbReference>
<dbReference type="EC" id="3.1.26.12" evidence="15"/>
<comment type="cofactor">
    <cofactor evidence="15">
        <name>Zn(2+)</name>
        <dbReference type="ChEBI" id="CHEBI:29105"/>
    </cofactor>
    <text evidence="15">Binds 2 Zn(2+) ions per homotetramer.</text>
</comment>
<evidence type="ECO:0000313" key="18">
    <source>
        <dbReference type="EMBL" id="AMW34843.1"/>
    </source>
</evidence>
<feature type="region of interest" description="Disordered" evidence="17">
    <location>
        <begin position="803"/>
        <end position="904"/>
    </location>
</feature>
<dbReference type="InterPro" id="IPR004659">
    <property type="entry name" value="RNase_E/G"/>
</dbReference>
<keyword evidence="4 15" id="KW-0997">Cell inner membrane</keyword>
<dbReference type="GO" id="GO:0008995">
    <property type="term" value="F:ribonuclease E activity"/>
    <property type="evidence" value="ECO:0007669"/>
    <property type="project" value="UniProtKB-EC"/>
</dbReference>
<keyword evidence="19" id="KW-1185">Reference proteome</keyword>